<proteinExistence type="predicted"/>
<accession>C5BS33</accession>
<gene>
    <name evidence="1" type="ordered locus">TERTU_3641</name>
</gene>
<dbReference type="Proteomes" id="UP000009080">
    <property type="component" value="Chromosome"/>
</dbReference>
<dbReference type="KEGG" id="ttu:TERTU_3641"/>
<dbReference type="AlphaFoldDB" id="C5BS33"/>
<name>C5BS33_TERTT</name>
<reference evidence="1 2" key="1">
    <citation type="journal article" date="2009" name="PLoS ONE">
        <title>The complete genome of Teredinibacter turnerae T7901: an intracellular endosymbiont of marine wood-boring bivalves (shipworms).</title>
        <authorList>
            <person name="Yang J.C."/>
            <person name="Madupu R."/>
            <person name="Durkin A.S."/>
            <person name="Ekborg N.A."/>
            <person name="Pedamallu C.S."/>
            <person name="Hostetler J.B."/>
            <person name="Radune D."/>
            <person name="Toms B.S."/>
            <person name="Henrissat B."/>
            <person name="Coutinho P.M."/>
            <person name="Schwarz S."/>
            <person name="Field L."/>
            <person name="Trindade-Silva A.E."/>
            <person name="Soares C.A.G."/>
            <person name="Elshahawi S."/>
            <person name="Hanora A."/>
            <person name="Schmidt E.W."/>
            <person name="Haygood M.G."/>
            <person name="Posfai J."/>
            <person name="Benner J."/>
            <person name="Madinger C."/>
            <person name="Nove J."/>
            <person name="Anton B."/>
            <person name="Chaudhary K."/>
            <person name="Foster J."/>
            <person name="Holman A."/>
            <person name="Kumar S."/>
            <person name="Lessard P.A."/>
            <person name="Luyten Y.A."/>
            <person name="Slatko B."/>
            <person name="Wood N."/>
            <person name="Wu B."/>
            <person name="Teplitski M."/>
            <person name="Mougous J.D."/>
            <person name="Ward N."/>
            <person name="Eisen J.A."/>
            <person name="Badger J.H."/>
            <person name="Distel D.L."/>
        </authorList>
    </citation>
    <scope>NUCLEOTIDE SEQUENCE [LARGE SCALE GENOMIC DNA]</scope>
    <source>
        <strain evidence="2">ATCC 39867 / T7901</strain>
    </source>
</reference>
<dbReference type="HOGENOM" id="CLU_2774536_0_0_6"/>
<protein>
    <submittedName>
        <fullName evidence="1">Uncharacterized protein</fullName>
    </submittedName>
</protein>
<evidence type="ECO:0000313" key="1">
    <source>
        <dbReference type="EMBL" id="ACR13934.1"/>
    </source>
</evidence>
<sequence>MHCKLTETWNDVSKEVCTALFAQLLAAQLSGRKIEARYNDDFECSADNLGDFEKTKHLMYYMTIIGGDV</sequence>
<organism evidence="1 2">
    <name type="scientific">Teredinibacter turnerae (strain ATCC 39867 / T7901)</name>
    <dbReference type="NCBI Taxonomy" id="377629"/>
    <lineage>
        <taxon>Bacteria</taxon>
        <taxon>Pseudomonadati</taxon>
        <taxon>Pseudomonadota</taxon>
        <taxon>Gammaproteobacteria</taxon>
        <taxon>Cellvibrionales</taxon>
        <taxon>Cellvibrionaceae</taxon>
        <taxon>Teredinibacter</taxon>
    </lineage>
</organism>
<dbReference type="EMBL" id="CP001614">
    <property type="protein sequence ID" value="ACR13934.1"/>
    <property type="molecule type" value="Genomic_DNA"/>
</dbReference>
<evidence type="ECO:0000313" key="2">
    <source>
        <dbReference type="Proteomes" id="UP000009080"/>
    </source>
</evidence>
<keyword evidence="2" id="KW-1185">Reference proteome</keyword>